<comment type="similarity">
    <text evidence="1">Belongs to the short-chain dehydrogenases/reductases (SDR) family.</text>
</comment>
<dbReference type="EMBL" id="JAKRYL010000009">
    <property type="protein sequence ID" value="MCL7747550.1"/>
    <property type="molecule type" value="Genomic_DNA"/>
</dbReference>
<dbReference type="AlphaFoldDB" id="A0A9X2I775"/>
<dbReference type="RefSeq" id="WP_250096512.1">
    <property type="nucleotide sequence ID" value="NZ_JAKRYL010000009.1"/>
</dbReference>
<evidence type="ECO:0000256" key="2">
    <source>
        <dbReference type="ARBA" id="ARBA00023002"/>
    </source>
</evidence>
<dbReference type="InterPro" id="IPR002347">
    <property type="entry name" value="SDR_fam"/>
</dbReference>
<accession>A0A9X2I775</accession>
<dbReference type="CDD" id="cd05355">
    <property type="entry name" value="SDR_c1"/>
    <property type="match status" value="1"/>
</dbReference>
<dbReference type="Proteomes" id="UP001139150">
    <property type="component" value="Unassembled WGS sequence"/>
</dbReference>
<keyword evidence="4" id="KW-1185">Reference proteome</keyword>
<dbReference type="PANTHER" id="PTHR48107:SF16">
    <property type="entry name" value="NADPH-DEPENDENT ALDEHYDE REDUCTASE 1, CHLOROPLASTIC"/>
    <property type="match status" value="1"/>
</dbReference>
<name>A0A9X2I775_9BACI</name>
<dbReference type="SUPFAM" id="SSF51735">
    <property type="entry name" value="NAD(P)-binding Rossmann-fold domains"/>
    <property type="match status" value="1"/>
</dbReference>
<protein>
    <submittedName>
        <fullName evidence="3">SDR family oxidoreductase</fullName>
    </submittedName>
</protein>
<dbReference type="GO" id="GO:0008206">
    <property type="term" value="P:bile acid metabolic process"/>
    <property type="evidence" value="ECO:0007669"/>
    <property type="project" value="UniProtKB-ARBA"/>
</dbReference>
<dbReference type="Gene3D" id="3.40.50.720">
    <property type="entry name" value="NAD(P)-binding Rossmann-like Domain"/>
    <property type="match status" value="1"/>
</dbReference>
<keyword evidence="2" id="KW-0560">Oxidoreductase</keyword>
<evidence type="ECO:0000256" key="1">
    <source>
        <dbReference type="ARBA" id="ARBA00006484"/>
    </source>
</evidence>
<dbReference type="Pfam" id="PF13561">
    <property type="entry name" value="adh_short_C2"/>
    <property type="match status" value="1"/>
</dbReference>
<evidence type="ECO:0000313" key="4">
    <source>
        <dbReference type="Proteomes" id="UP001139150"/>
    </source>
</evidence>
<dbReference type="PRINTS" id="PR00080">
    <property type="entry name" value="SDRFAMILY"/>
</dbReference>
<organism evidence="3 4">
    <name type="scientific">Halalkalibacter alkaliphilus</name>
    <dbReference type="NCBI Taxonomy" id="2917993"/>
    <lineage>
        <taxon>Bacteria</taxon>
        <taxon>Bacillati</taxon>
        <taxon>Bacillota</taxon>
        <taxon>Bacilli</taxon>
        <taxon>Bacillales</taxon>
        <taxon>Bacillaceae</taxon>
        <taxon>Halalkalibacter</taxon>
    </lineage>
</organism>
<dbReference type="FunFam" id="3.40.50.720:FF:000084">
    <property type="entry name" value="Short-chain dehydrogenase reductase"/>
    <property type="match status" value="1"/>
</dbReference>
<gene>
    <name evidence="3" type="ORF">MF646_10510</name>
</gene>
<comment type="caution">
    <text evidence="3">The sequence shown here is derived from an EMBL/GenBank/DDBJ whole genome shotgun (WGS) entry which is preliminary data.</text>
</comment>
<dbReference type="GO" id="GO:0016614">
    <property type="term" value="F:oxidoreductase activity, acting on CH-OH group of donors"/>
    <property type="evidence" value="ECO:0007669"/>
    <property type="project" value="UniProtKB-ARBA"/>
</dbReference>
<dbReference type="PRINTS" id="PR00081">
    <property type="entry name" value="GDHRDH"/>
</dbReference>
<dbReference type="PANTHER" id="PTHR48107">
    <property type="entry name" value="NADPH-DEPENDENT ALDEHYDE REDUCTASE-LIKE PROTEIN, CHLOROPLASTIC-RELATED"/>
    <property type="match status" value="1"/>
</dbReference>
<reference evidence="3" key="1">
    <citation type="submission" date="2022-02" db="EMBL/GenBank/DDBJ databases">
        <title>Halalkalibacter sp. nov. isolated from Lonar Lake, India.</title>
        <authorList>
            <person name="Joshi A."/>
            <person name="Thite S."/>
            <person name="Lodha T."/>
        </authorList>
    </citation>
    <scope>NUCLEOTIDE SEQUENCE</scope>
    <source>
        <strain evidence="3">MEB205</strain>
    </source>
</reference>
<sequence length="299" mass="32843">MYPVFPYYDKETKCKEQPVAFPPQEQDQQPGLEYPMIPNPIAENPHYIGSGKLKDKVAIITGGDSGIGRATAIAFAKEGANVVIAYLNEHIDANATKKRIEEIGKECLAIAIDLREEAASTEVVKQTIDRFGRLDVLVNNHAVQYVQDSILDITFDQLDDTFKTNIYSFFFMTKAALPYLQSGDTIINNASVTAYRGHEKLIDYSATQGAIVTFTRSLAMSLVEQGIRVNAVAPGPIWTPLIPATFPKEEIKYFGTDTPMKRPGQPFELAPTFVYLASDDSGYVTGQVLHVNGGEIVGG</sequence>
<dbReference type="InterPro" id="IPR036291">
    <property type="entry name" value="NAD(P)-bd_dom_sf"/>
</dbReference>
<evidence type="ECO:0000313" key="3">
    <source>
        <dbReference type="EMBL" id="MCL7747550.1"/>
    </source>
</evidence>
<proteinExistence type="inferred from homology"/>
<dbReference type="NCBIfam" id="NF005214">
    <property type="entry name" value="PRK06701.1"/>
    <property type="match status" value="1"/>
</dbReference>